<keyword evidence="2" id="KW-0945">Host-virus interaction</keyword>
<evidence type="ECO:0000256" key="3">
    <source>
        <dbReference type="SAM" id="MobiDB-lite"/>
    </source>
</evidence>
<keyword evidence="5" id="KW-1185">Reference proteome</keyword>
<evidence type="ECO:0000256" key="1">
    <source>
        <dbReference type="ARBA" id="ARBA00008996"/>
    </source>
</evidence>
<dbReference type="OrthoDB" id="24090at10239"/>
<reference evidence="4 5" key="1">
    <citation type="submission" date="2006-09" db="EMBL/GenBank/DDBJ databases">
        <title>Soybean blistering mosaic virus, a new begomovirus infecting soybean crops in Argentina.</title>
        <authorList>
            <person name="Rodriguez Pardina P.E."/>
            <person name="Hanada K."/>
            <person name="Zerbini F.M."/>
            <person name="Ducasse D.A."/>
        </authorList>
    </citation>
    <scope>NUCLEOTIDE SEQUENCE [LARGE SCALE GENOMIC DNA]</scope>
    <source>
        <strain evidence="4">NOA</strain>
    </source>
</reference>
<evidence type="ECO:0000313" key="5">
    <source>
        <dbReference type="Proteomes" id="UP000232785"/>
    </source>
</evidence>
<name>A0FK19_9GEMI</name>
<feature type="compositionally biased region" description="Low complexity" evidence="3">
    <location>
        <begin position="78"/>
        <end position="88"/>
    </location>
</feature>
<feature type="compositionally biased region" description="Polar residues" evidence="3">
    <location>
        <begin position="89"/>
        <end position="100"/>
    </location>
</feature>
<gene>
    <name evidence="4" type="primary">AC4</name>
</gene>
<proteinExistence type="inferred from homology"/>
<comment type="similarity">
    <text evidence="1">Belongs to the geminiviridae protein AC4/C4 family.</text>
</comment>
<dbReference type="Proteomes" id="UP000232785">
    <property type="component" value="Segment DNA A"/>
</dbReference>
<sequence length="118" mass="13621">MFSLQRRRTFPITNPTGHQPTRNSSRSVENFTRMGSLISMCLYNSKANTNARITDSSTWYPQQDQHISIRTFRELNHRPTSSPTSTRTEILSNGENSRSTVEVLEEVSRRLTTPPQRH</sequence>
<dbReference type="RefSeq" id="YP_009506494.1">
    <property type="nucleotide sequence ID" value="NC_038463.1"/>
</dbReference>
<feature type="compositionally biased region" description="Polar residues" evidence="3">
    <location>
        <begin position="11"/>
        <end position="28"/>
    </location>
</feature>
<dbReference type="EMBL" id="EF016486">
    <property type="protein sequence ID" value="ABK00005.1"/>
    <property type="molecule type" value="Genomic_DNA"/>
</dbReference>
<feature type="region of interest" description="Disordered" evidence="3">
    <location>
        <begin position="73"/>
        <end position="118"/>
    </location>
</feature>
<evidence type="ECO:0000313" key="4">
    <source>
        <dbReference type="EMBL" id="ABK00005.1"/>
    </source>
</evidence>
<accession>A0FK19</accession>
<dbReference type="InterPro" id="IPR002488">
    <property type="entry name" value="Gemini_C4"/>
</dbReference>
<dbReference type="KEGG" id="vg:37617389"/>
<organism evidence="4 5">
    <name type="scientific">Soybean blistering mosaic virus</name>
    <dbReference type="NCBI Taxonomy" id="408136"/>
    <lineage>
        <taxon>Viruses</taxon>
        <taxon>Monodnaviria</taxon>
        <taxon>Shotokuvirae</taxon>
        <taxon>Cressdnaviricota</taxon>
        <taxon>Repensiviricetes</taxon>
        <taxon>Geplafuvirales</taxon>
        <taxon>Geminiviridae</taxon>
        <taxon>Begomovirus</taxon>
        <taxon>Begomovirus glycinis</taxon>
    </lineage>
</organism>
<dbReference type="GeneID" id="37617389"/>
<evidence type="ECO:0000256" key="2">
    <source>
        <dbReference type="ARBA" id="ARBA00022581"/>
    </source>
</evidence>
<dbReference type="Pfam" id="PF01492">
    <property type="entry name" value="Gemini_C4"/>
    <property type="match status" value="1"/>
</dbReference>
<protein>
    <submittedName>
        <fullName evidence="4">AC4</fullName>
    </submittedName>
</protein>
<feature type="region of interest" description="Disordered" evidence="3">
    <location>
        <begin position="1"/>
        <end position="28"/>
    </location>
</feature>